<dbReference type="OrthoDB" id="16538at2759"/>
<dbReference type="PANTHER" id="PTHR12399:SF0">
    <property type="entry name" value="EUKARYOTIC TRANSLATION INITIATION FACTOR 3 SUBUNIT D"/>
    <property type="match status" value="1"/>
</dbReference>
<evidence type="ECO:0000256" key="4">
    <source>
        <dbReference type="ARBA" id="ARBA00022917"/>
    </source>
</evidence>
<name>A0A8S3SHU2_MYTED</name>
<accession>A0A8S3SHU2</accession>
<gene>
    <name evidence="5" type="ORF">MEDL_33162</name>
</gene>
<dbReference type="AlphaFoldDB" id="A0A8S3SHU2"/>
<protein>
    <submittedName>
        <fullName evidence="5">EIF3D</fullName>
    </submittedName>
</protein>
<evidence type="ECO:0000256" key="1">
    <source>
        <dbReference type="ARBA" id="ARBA00022490"/>
    </source>
</evidence>
<dbReference type="Proteomes" id="UP000683360">
    <property type="component" value="Unassembled WGS sequence"/>
</dbReference>
<evidence type="ECO:0000256" key="2">
    <source>
        <dbReference type="ARBA" id="ARBA00022540"/>
    </source>
</evidence>
<keyword evidence="2" id="KW-0396">Initiation factor</keyword>
<dbReference type="PANTHER" id="PTHR12399">
    <property type="entry name" value="EUKARYOTIC TRANSLATION INITIATION FACTOR 3 SUBUNIT 7"/>
    <property type="match status" value="1"/>
</dbReference>
<dbReference type="EMBL" id="CAJPWZ010001636">
    <property type="protein sequence ID" value="CAG2219637.1"/>
    <property type="molecule type" value="Genomic_DNA"/>
</dbReference>
<dbReference type="Pfam" id="PF05091">
    <property type="entry name" value="eIF-3_zeta"/>
    <property type="match status" value="1"/>
</dbReference>
<dbReference type="GO" id="GO:0003743">
    <property type="term" value="F:translation initiation factor activity"/>
    <property type="evidence" value="ECO:0007669"/>
    <property type="project" value="UniProtKB-KW"/>
</dbReference>
<keyword evidence="1" id="KW-0963">Cytoplasm</keyword>
<dbReference type="GO" id="GO:0005852">
    <property type="term" value="C:eukaryotic translation initiation factor 3 complex"/>
    <property type="evidence" value="ECO:0007669"/>
    <property type="project" value="InterPro"/>
</dbReference>
<keyword evidence="6" id="KW-1185">Reference proteome</keyword>
<organism evidence="5 6">
    <name type="scientific">Mytilus edulis</name>
    <name type="common">Blue mussel</name>
    <dbReference type="NCBI Taxonomy" id="6550"/>
    <lineage>
        <taxon>Eukaryota</taxon>
        <taxon>Metazoa</taxon>
        <taxon>Spiralia</taxon>
        <taxon>Lophotrochozoa</taxon>
        <taxon>Mollusca</taxon>
        <taxon>Bivalvia</taxon>
        <taxon>Autobranchia</taxon>
        <taxon>Pteriomorphia</taxon>
        <taxon>Mytilida</taxon>
        <taxon>Mytiloidea</taxon>
        <taxon>Mytilidae</taxon>
        <taxon>Mytilinae</taxon>
        <taxon>Mytilus</taxon>
    </lineage>
</organism>
<keyword evidence="3" id="KW-0694">RNA-binding</keyword>
<evidence type="ECO:0000256" key="3">
    <source>
        <dbReference type="ARBA" id="ARBA00022884"/>
    </source>
</evidence>
<evidence type="ECO:0000313" key="6">
    <source>
        <dbReference type="Proteomes" id="UP000683360"/>
    </source>
</evidence>
<sequence>MVEGYDPEMPWIDGDKRRVEFREEIEFYPPRRIQMTATGRGRLYDWSHLGVPTQETLNDPRFQLCSPPSSYLSGEDAELIRRLRYRCYKLGNDIELICRCEHDAVMTGTSGEVQFCNIKTLNEWDSRYCGGVDWRSKLDTQRGAVLATELKNNSCKLAKWTVCSMLAGSDQIKFGYVSRLSVRDTSKHIILGTQQFKPTEFANQINLNMDNAWEY</sequence>
<proteinExistence type="predicted"/>
<dbReference type="InterPro" id="IPR007783">
    <property type="entry name" value="eIF3d"/>
</dbReference>
<comment type="caution">
    <text evidence="5">The sequence shown here is derived from an EMBL/GenBank/DDBJ whole genome shotgun (WGS) entry which is preliminary data.</text>
</comment>
<dbReference type="GO" id="GO:0003723">
    <property type="term" value="F:RNA binding"/>
    <property type="evidence" value="ECO:0007669"/>
    <property type="project" value="UniProtKB-KW"/>
</dbReference>
<keyword evidence="4" id="KW-0648">Protein biosynthesis</keyword>
<evidence type="ECO:0000313" key="5">
    <source>
        <dbReference type="EMBL" id="CAG2219637.1"/>
    </source>
</evidence>
<reference evidence="5" key="1">
    <citation type="submission" date="2021-03" db="EMBL/GenBank/DDBJ databases">
        <authorList>
            <person name="Bekaert M."/>
        </authorList>
    </citation>
    <scope>NUCLEOTIDE SEQUENCE</scope>
</reference>